<dbReference type="InterPro" id="IPR001867">
    <property type="entry name" value="OmpR/PhoB-type_DNA-bd"/>
</dbReference>
<dbReference type="SMART" id="SM01043">
    <property type="entry name" value="BTAD"/>
    <property type="match status" value="1"/>
</dbReference>
<dbReference type="PANTHER" id="PTHR35807">
    <property type="entry name" value="TRANSCRIPTIONAL REGULATOR REDD-RELATED"/>
    <property type="match status" value="1"/>
</dbReference>
<dbReference type="InterPro" id="IPR011990">
    <property type="entry name" value="TPR-like_helical_dom_sf"/>
</dbReference>
<dbReference type="Proteomes" id="UP001165079">
    <property type="component" value="Unassembled WGS sequence"/>
</dbReference>
<dbReference type="Pfam" id="PF03704">
    <property type="entry name" value="BTAD"/>
    <property type="match status" value="1"/>
</dbReference>
<dbReference type="InterPro" id="IPR001261">
    <property type="entry name" value="ArgE/DapE_CS"/>
</dbReference>
<evidence type="ECO:0000256" key="6">
    <source>
        <dbReference type="PROSITE-ProRule" id="PRU01091"/>
    </source>
</evidence>
<comment type="caution">
    <text evidence="8">The sequence shown here is derived from an EMBL/GenBank/DDBJ whole genome shotgun (WGS) entry which is preliminary data.</text>
</comment>
<dbReference type="PROSITE" id="PS51755">
    <property type="entry name" value="OMPR_PHOB"/>
    <property type="match status" value="1"/>
</dbReference>
<dbReference type="Gene3D" id="3.40.50.300">
    <property type="entry name" value="P-loop containing nucleotide triphosphate hydrolases"/>
    <property type="match status" value="1"/>
</dbReference>
<dbReference type="AlphaFoldDB" id="A0A9W6SNJ6"/>
<comment type="similarity">
    <text evidence="1">Belongs to the AfsR/DnrI/RedD regulatory family.</text>
</comment>
<proteinExistence type="inferred from homology"/>
<gene>
    <name evidence="8" type="ORF">Afil01_26680</name>
</gene>
<dbReference type="GO" id="GO:0006355">
    <property type="term" value="P:regulation of DNA-templated transcription"/>
    <property type="evidence" value="ECO:0007669"/>
    <property type="project" value="InterPro"/>
</dbReference>
<dbReference type="SMART" id="SM00382">
    <property type="entry name" value="AAA"/>
    <property type="match status" value="1"/>
</dbReference>
<dbReference type="Pfam" id="PF00486">
    <property type="entry name" value="Trans_reg_C"/>
    <property type="match status" value="1"/>
</dbReference>
<evidence type="ECO:0000313" key="9">
    <source>
        <dbReference type="Proteomes" id="UP001165079"/>
    </source>
</evidence>
<dbReference type="RefSeq" id="WP_285663041.1">
    <property type="nucleotide sequence ID" value="NZ_BSTX01000002.1"/>
</dbReference>
<feature type="DNA-binding region" description="OmpR/PhoB-type" evidence="6">
    <location>
        <begin position="1"/>
        <end position="102"/>
    </location>
</feature>
<protein>
    <recommendedName>
        <fullName evidence="7">OmpR/PhoB-type domain-containing protein</fullName>
    </recommendedName>
</protein>
<dbReference type="Gene3D" id="1.25.40.10">
    <property type="entry name" value="Tetratricopeptide repeat domain"/>
    <property type="match status" value="1"/>
</dbReference>
<dbReference type="InterPro" id="IPR051677">
    <property type="entry name" value="AfsR-DnrI-RedD_regulator"/>
</dbReference>
<dbReference type="SUPFAM" id="SSF46894">
    <property type="entry name" value="C-terminal effector domain of the bipartite response regulators"/>
    <property type="match status" value="1"/>
</dbReference>
<name>A0A9W6SNJ6_9ACTN</name>
<dbReference type="InterPro" id="IPR041664">
    <property type="entry name" value="AAA_16"/>
</dbReference>
<keyword evidence="9" id="KW-1185">Reference proteome</keyword>
<dbReference type="InterPro" id="IPR003593">
    <property type="entry name" value="AAA+_ATPase"/>
</dbReference>
<evidence type="ECO:0000256" key="2">
    <source>
        <dbReference type="ARBA" id="ARBA00022801"/>
    </source>
</evidence>
<dbReference type="InterPro" id="IPR016032">
    <property type="entry name" value="Sig_transdc_resp-reg_C-effctor"/>
</dbReference>
<keyword evidence="3" id="KW-0805">Transcription regulation</keyword>
<dbReference type="EMBL" id="BSTX01000002">
    <property type="protein sequence ID" value="GLZ77861.1"/>
    <property type="molecule type" value="Genomic_DNA"/>
</dbReference>
<dbReference type="Gene3D" id="1.10.10.10">
    <property type="entry name" value="Winged helix-like DNA-binding domain superfamily/Winged helix DNA-binding domain"/>
    <property type="match status" value="1"/>
</dbReference>
<dbReference type="SUPFAM" id="SSF52540">
    <property type="entry name" value="P-loop containing nucleoside triphosphate hydrolases"/>
    <property type="match status" value="1"/>
</dbReference>
<dbReference type="GO" id="GO:0000160">
    <property type="term" value="P:phosphorelay signal transduction system"/>
    <property type="evidence" value="ECO:0007669"/>
    <property type="project" value="InterPro"/>
</dbReference>
<evidence type="ECO:0000256" key="3">
    <source>
        <dbReference type="ARBA" id="ARBA00023015"/>
    </source>
</evidence>
<evidence type="ECO:0000256" key="1">
    <source>
        <dbReference type="ARBA" id="ARBA00005820"/>
    </source>
</evidence>
<reference evidence="8" key="1">
    <citation type="submission" date="2023-03" db="EMBL/GenBank/DDBJ databases">
        <title>Actinorhabdospora filicis NBRC 111898.</title>
        <authorList>
            <person name="Ichikawa N."/>
            <person name="Sato H."/>
            <person name="Tonouchi N."/>
        </authorList>
    </citation>
    <scope>NUCLEOTIDE SEQUENCE</scope>
    <source>
        <strain evidence="8">NBRC 111898</strain>
    </source>
</reference>
<dbReference type="SMART" id="SM00862">
    <property type="entry name" value="Trans_reg_C"/>
    <property type="match status" value="1"/>
</dbReference>
<organism evidence="8 9">
    <name type="scientific">Actinorhabdospora filicis</name>
    <dbReference type="NCBI Taxonomy" id="1785913"/>
    <lineage>
        <taxon>Bacteria</taxon>
        <taxon>Bacillati</taxon>
        <taxon>Actinomycetota</taxon>
        <taxon>Actinomycetes</taxon>
        <taxon>Micromonosporales</taxon>
        <taxon>Micromonosporaceae</taxon>
        <taxon>Actinorhabdospora</taxon>
    </lineage>
</organism>
<evidence type="ECO:0000256" key="5">
    <source>
        <dbReference type="ARBA" id="ARBA00023163"/>
    </source>
</evidence>
<dbReference type="PROSITE" id="PS00758">
    <property type="entry name" value="ARGE_DAPE_CPG2_1"/>
    <property type="match status" value="1"/>
</dbReference>
<evidence type="ECO:0000259" key="7">
    <source>
        <dbReference type="PROSITE" id="PS51755"/>
    </source>
</evidence>
<dbReference type="SUPFAM" id="SSF48452">
    <property type="entry name" value="TPR-like"/>
    <property type="match status" value="1"/>
</dbReference>
<keyword evidence="4 6" id="KW-0238">DNA-binding</keyword>
<feature type="domain" description="OmpR/PhoB-type" evidence="7">
    <location>
        <begin position="1"/>
        <end position="102"/>
    </location>
</feature>
<dbReference type="InterPro" id="IPR005158">
    <property type="entry name" value="BTAD"/>
</dbReference>
<evidence type="ECO:0000313" key="8">
    <source>
        <dbReference type="EMBL" id="GLZ77861.1"/>
    </source>
</evidence>
<dbReference type="PANTHER" id="PTHR35807:SF1">
    <property type="entry name" value="TRANSCRIPTIONAL REGULATOR REDD"/>
    <property type="match status" value="1"/>
</dbReference>
<dbReference type="GO" id="GO:0003677">
    <property type="term" value="F:DNA binding"/>
    <property type="evidence" value="ECO:0007669"/>
    <property type="project" value="UniProtKB-UniRule"/>
</dbReference>
<sequence>MPTADDLRLGVLGPLTVEDAAGPVDVKGPRHREVLARLLVAEGRVVPVGVLIGDLWPEPPAGATGALQTFIAALRRALEPGRPPRAPATVLVTEAPGYALRVPDAAVDARRFEAAVAESGRLLTAGRAREAHDLLDTALSWWRGPAYAEFAGEPWAFAAAARLEDLRLLAAERRAEAALSLGRAAETAADLAAHVAAHPRRGDAWRLLALALYRAGRQGDALAALRRARAVLDDEGLLPDPALRDLERDVLRHAPLLRPPGRARLTGRDAELARLRAAADRAAATGRLVPALLSGEPGAGKTALAEELAESWPGGPVVWSRGTWPEFVDALPGFTPPEPGPGDPAAVRARLHRAVTGHLAGLAPVLLAVDDLDRADPAVLDYVTALLTAPPAAPVLLLAAHRDTAPSAALTAALSRAARLDPVRVHLAPLEPAATAALIAETTGTAVAPDVAAAIHARSGGNPFYARELARLLAEEGPAALTAVPAGVRDVVRHRLARLPAPAHAVLATASVLGVDVPLDVLTRMAGDAEVVLDAVDAALAHGFATADAHRMRFGHALVRDTLYADIAAPRRARRHALAAEAVDDDDARSHHYFAAGDFPRAAATARAAALAAGHRFHDAARLWSRAHAAQRHFDAGPRERVEVTMGLVAALAVTGDLAAARRHRAEAIATARALGDRDVLAATVTSYDVPAIWPVNDDEELSALVVAAAEEALPDAPVAVRARLLATIAMETRGARDGRGRRAAAEAEDLARAIGDPALLAFTLNARFMHAFHRAGLSGERAAIAAEIIALAQAHDLVSFAVLGHLIAIQSAAATGDHATGDAHASAVTALAERYEVPLVAVFTDWYAALKNPTEAAYRRAAARLDTAGMPGVAGGLLPLALLSLRLRPGAVPAMGDLPPMGPYEPWARPLRLLPDRAAAARALAATPASPRDLLLEARACLTAAAAIALGDRDAMGRAHGLLLPAEGELAGAGSGMVSFGPVPDWLAATAPPT</sequence>
<keyword evidence="2" id="KW-0378">Hydrolase</keyword>
<evidence type="ECO:0000256" key="4">
    <source>
        <dbReference type="ARBA" id="ARBA00023125"/>
    </source>
</evidence>
<keyword evidence="5" id="KW-0804">Transcription</keyword>
<dbReference type="InterPro" id="IPR027417">
    <property type="entry name" value="P-loop_NTPase"/>
</dbReference>
<dbReference type="InterPro" id="IPR036388">
    <property type="entry name" value="WH-like_DNA-bd_sf"/>
</dbReference>
<accession>A0A9W6SNJ6</accession>
<dbReference type="Pfam" id="PF13191">
    <property type="entry name" value="AAA_16"/>
    <property type="match status" value="1"/>
</dbReference>